<keyword evidence="3" id="KW-1185">Reference proteome</keyword>
<dbReference type="AlphaFoldDB" id="A0AAE0Y322"/>
<dbReference type="Proteomes" id="UP001283361">
    <property type="component" value="Unassembled WGS sequence"/>
</dbReference>
<dbReference type="EMBL" id="JAWDGP010007018">
    <property type="protein sequence ID" value="KAK3731317.1"/>
    <property type="molecule type" value="Genomic_DNA"/>
</dbReference>
<evidence type="ECO:0000313" key="2">
    <source>
        <dbReference type="EMBL" id="KAK3731317.1"/>
    </source>
</evidence>
<proteinExistence type="predicted"/>
<protein>
    <submittedName>
        <fullName evidence="2">Uncharacterized protein</fullName>
    </submittedName>
</protein>
<name>A0AAE0Y322_9GAST</name>
<reference evidence="2" key="1">
    <citation type="journal article" date="2023" name="G3 (Bethesda)">
        <title>A reference genome for the long-term kleptoplast-retaining sea slug Elysia crispata morphotype clarki.</title>
        <authorList>
            <person name="Eastman K.E."/>
            <person name="Pendleton A.L."/>
            <person name="Shaikh M.A."/>
            <person name="Suttiyut T."/>
            <person name="Ogas R."/>
            <person name="Tomko P."/>
            <person name="Gavelis G."/>
            <person name="Widhalm J.R."/>
            <person name="Wisecaver J.H."/>
        </authorList>
    </citation>
    <scope>NUCLEOTIDE SEQUENCE</scope>
    <source>
        <strain evidence="2">ECLA1</strain>
    </source>
</reference>
<sequence length="43" mass="4798">MQGRCVKTNYRGEKGNDTSLVSQTKDSRLGLRSVTICIENPQN</sequence>
<accession>A0AAE0Y322</accession>
<feature type="region of interest" description="Disordered" evidence="1">
    <location>
        <begin position="1"/>
        <end position="20"/>
    </location>
</feature>
<evidence type="ECO:0000313" key="3">
    <source>
        <dbReference type="Proteomes" id="UP001283361"/>
    </source>
</evidence>
<comment type="caution">
    <text evidence="2">The sequence shown here is derived from an EMBL/GenBank/DDBJ whole genome shotgun (WGS) entry which is preliminary data.</text>
</comment>
<organism evidence="2 3">
    <name type="scientific">Elysia crispata</name>
    <name type="common">lettuce slug</name>
    <dbReference type="NCBI Taxonomy" id="231223"/>
    <lineage>
        <taxon>Eukaryota</taxon>
        <taxon>Metazoa</taxon>
        <taxon>Spiralia</taxon>
        <taxon>Lophotrochozoa</taxon>
        <taxon>Mollusca</taxon>
        <taxon>Gastropoda</taxon>
        <taxon>Heterobranchia</taxon>
        <taxon>Euthyneura</taxon>
        <taxon>Panpulmonata</taxon>
        <taxon>Sacoglossa</taxon>
        <taxon>Placobranchoidea</taxon>
        <taxon>Plakobranchidae</taxon>
        <taxon>Elysia</taxon>
    </lineage>
</organism>
<evidence type="ECO:0000256" key="1">
    <source>
        <dbReference type="SAM" id="MobiDB-lite"/>
    </source>
</evidence>
<gene>
    <name evidence="2" type="ORF">RRG08_025859</name>
</gene>